<accession>A0A455R1T7</accession>
<dbReference type="AlphaFoldDB" id="A0A455R1T7"/>
<evidence type="ECO:0000313" key="1">
    <source>
        <dbReference type="EMBL" id="BBD50123.1"/>
    </source>
</evidence>
<organism evidence="1">
    <name type="scientific">Haliea sp. ETY-M</name>
    <dbReference type="NCBI Taxonomy" id="1055105"/>
    <lineage>
        <taxon>Bacteria</taxon>
        <taxon>Pseudomonadati</taxon>
        <taxon>Pseudomonadota</taxon>
        <taxon>Gammaproteobacteria</taxon>
        <taxon>Cellvibrionales</taxon>
        <taxon>Halieaceae</taxon>
        <taxon>Haliea</taxon>
    </lineage>
</organism>
<sequence>MMNYHDLHDDVTEALPSIRGVAILGSSQTSDVALAESFTATRVLCEHAQSILDRYIADLRAEKP</sequence>
<reference evidence="1" key="1">
    <citation type="submission" date="2015-07" db="EMBL/GenBank/DDBJ databases">
        <title>Novel operon containing particulate methane monooxygenase-type genes and epoxyalkane:coenzyme M transferase gene in ethylene-assimilating marine bacterium, Haliea sp. ETY-M.</title>
        <authorList>
            <person name="Suzuki T."/>
            <person name="Habe H."/>
            <person name="Nakajima-Kambe T."/>
            <person name="Fuse H."/>
        </authorList>
    </citation>
    <scope>NUCLEOTIDE SEQUENCE</scope>
    <source>
        <strain evidence="1">ETY-M</strain>
    </source>
</reference>
<proteinExistence type="predicted"/>
<name>A0A455R1T7_9GAMM</name>
<protein>
    <submittedName>
        <fullName evidence="1">Uncharacterized protein</fullName>
    </submittedName>
</protein>
<dbReference type="EMBL" id="LC064121">
    <property type="protein sequence ID" value="BBD50123.1"/>
    <property type="molecule type" value="Genomic_DNA"/>
</dbReference>